<dbReference type="InterPro" id="IPR014555">
    <property type="entry name" value="RecF-like"/>
</dbReference>
<dbReference type="PIRSF" id="PIRSF029347">
    <property type="entry name" value="RecF"/>
    <property type="match status" value="1"/>
</dbReference>
<dbReference type="KEGG" id="mpsy:CEK71_07555"/>
<protein>
    <submittedName>
        <fullName evidence="2">Chromosome segregation protein SMC</fullName>
    </submittedName>
</protein>
<dbReference type="RefSeq" id="WP_088618821.1">
    <property type="nucleotide sequence ID" value="NZ_CP022129.1"/>
</dbReference>
<gene>
    <name evidence="2" type="ORF">CEK71_07555</name>
</gene>
<keyword evidence="3" id="KW-1185">Reference proteome</keyword>
<dbReference type="EMBL" id="CP022129">
    <property type="protein sequence ID" value="ASF45946.1"/>
    <property type="molecule type" value="Genomic_DNA"/>
</dbReference>
<dbReference type="PANTHER" id="PTHR40396">
    <property type="entry name" value="ATPASE-LIKE PROTEIN"/>
    <property type="match status" value="1"/>
</dbReference>
<dbReference type="SUPFAM" id="SSF52540">
    <property type="entry name" value="P-loop containing nucleoside triphosphate hydrolases"/>
    <property type="match status" value="1"/>
</dbReference>
<dbReference type="AlphaFoldDB" id="A0A1Z4BXB9"/>
<dbReference type="OrthoDB" id="5572477at2"/>
<dbReference type="GO" id="GO:0005524">
    <property type="term" value="F:ATP binding"/>
    <property type="evidence" value="ECO:0007669"/>
    <property type="project" value="InterPro"/>
</dbReference>
<dbReference type="GO" id="GO:0016887">
    <property type="term" value="F:ATP hydrolysis activity"/>
    <property type="evidence" value="ECO:0007669"/>
    <property type="project" value="InterPro"/>
</dbReference>
<dbReference type="Pfam" id="PF13304">
    <property type="entry name" value="AAA_21"/>
    <property type="match status" value="2"/>
</dbReference>
<accession>A0A1Z4BXB9</accession>
<organism evidence="2 3">
    <name type="scientific">Methylovulum psychrotolerans</name>
    <dbReference type="NCBI Taxonomy" id="1704499"/>
    <lineage>
        <taxon>Bacteria</taxon>
        <taxon>Pseudomonadati</taxon>
        <taxon>Pseudomonadota</taxon>
        <taxon>Gammaproteobacteria</taxon>
        <taxon>Methylococcales</taxon>
        <taxon>Methylococcaceae</taxon>
        <taxon>Methylovulum</taxon>
    </lineage>
</organism>
<dbReference type="PANTHER" id="PTHR40396:SF1">
    <property type="entry name" value="ATPASE AAA-TYPE CORE DOMAIN-CONTAINING PROTEIN"/>
    <property type="match status" value="1"/>
</dbReference>
<dbReference type="InterPro" id="IPR003959">
    <property type="entry name" value="ATPase_AAA_core"/>
</dbReference>
<feature type="domain" description="ATPase AAA-type core" evidence="1">
    <location>
        <begin position="269"/>
        <end position="337"/>
    </location>
</feature>
<proteinExistence type="predicted"/>
<dbReference type="InterPro" id="IPR027417">
    <property type="entry name" value="P-loop_NTPase"/>
</dbReference>
<reference evidence="2 3" key="1">
    <citation type="submission" date="2017-06" db="EMBL/GenBank/DDBJ databases">
        <title>Genome Sequencing of the methanotroph Methylovulum psychrotolerants str. HV10-M2 isolated from a high-altitude environment.</title>
        <authorList>
            <person name="Mateos-Rivera A."/>
        </authorList>
    </citation>
    <scope>NUCLEOTIDE SEQUENCE [LARGE SCALE GENOMIC DNA]</scope>
    <source>
        <strain evidence="2 3">HV10_M2</strain>
    </source>
</reference>
<evidence type="ECO:0000313" key="3">
    <source>
        <dbReference type="Proteomes" id="UP000197019"/>
    </source>
</evidence>
<dbReference type="Gene3D" id="3.40.50.300">
    <property type="entry name" value="P-loop containing nucleotide triphosphate hydrolases"/>
    <property type="match status" value="2"/>
</dbReference>
<sequence>MEKLKDQTHRPFLTRIVLRNYKSIAACDVRLGSLTYLVGLNSSGKSNFLDALHFVRDALSSSLDNALNERGGLSEVRRRSSGHPTHFGVRLEFQLHSGQQGYYAFNIRGLKGGRYEVQTEECGLNGGMGKGSFFKLEGGELKASSESAFPAVTSDRLALVNASGLPVFRPVFDALTAMGFYNLNPKLIRDYQKPQDGRLLKPAGENIASVLGHLEKNAPEALDTIKEYLRAVVPMVHGVKRIAVGQMETIAFQQDMVGAKFPWEFHGLNMSDGTLRTLGILTALFQGNCDFMPLLIGIEEPETALHPAASSALRQALQHASEKTQIIITSHSPDLLDDPSITADSLLAVVANGGETRIAPIDEASRDSIQKHLFSAGELLRLDQLMPDPVALGQFDLKQIDLFGASAE</sequence>
<name>A0A1Z4BXB9_9GAMM</name>
<dbReference type="Proteomes" id="UP000197019">
    <property type="component" value="Chromosome"/>
</dbReference>
<evidence type="ECO:0000259" key="1">
    <source>
        <dbReference type="Pfam" id="PF13304"/>
    </source>
</evidence>
<feature type="domain" description="ATPase AAA-type core" evidence="1">
    <location>
        <begin position="34"/>
        <end position="75"/>
    </location>
</feature>
<evidence type="ECO:0000313" key="2">
    <source>
        <dbReference type="EMBL" id="ASF45946.1"/>
    </source>
</evidence>